<feature type="compositionally biased region" description="Low complexity" evidence="1">
    <location>
        <begin position="512"/>
        <end position="524"/>
    </location>
</feature>
<keyword evidence="2" id="KW-1133">Transmembrane helix</keyword>
<reference evidence="3" key="1">
    <citation type="submission" date="2013-08" db="EMBL/GenBank/DDBJ databases">
        <title>Gene expansion shapes genome architecture in the human pathogen Lichtheimia corymbifera: an evolutionary genomics analysis in the ancient terrestrial Mucorales (Mucoromycotina).</title>
        <authorList>
            <person name="Schwartze V.U."/>
            <person name="Winter S."/>
            <person name="Shelest E."/>
            <person name="Marcet-Houben M."/>
            <person name="Horn F."/>
            <person name="Wehner S."/>
            <person name="Hoffmann K."/>
            <person name="Riege K."/>
            <person name="Sammeth M."/>
            <person name="Nowrousian M."/>
            <person name="Valiante V."/>
            <person name="Linde J."/>
            <person name="Jacobsen I.D."/>
            <person name="Marz M."/>
            <person name="Brakhage A.A."/>
            <person name="Gabaldon T."/>
            <person name="Bocker S."/>
            <person name="Voigt K."/>
        </authorList>
    </citation>
    <scope>NUCLEOTIDE SEQUENCE [LARGE SCALE GENOMIC DNA]</scope>
    <source>
        <strain evidence="3">FSU 9682</strain>
    </source>
</reference>
<feature type="transmembrane region" description="Helical" evidence="2">
    <location>
        <begin position="412"/>
        <end position="432"/>
    </location>
</feature>
<dbReference type="OrthoDB" id="2258835at2759"/>
<evidence type="ECO:0000256" key="2">
    <source>
        <dbReference type="SAM" id="Phobius"/>
    </source>
</evidence>
<accession>A0A068RSC5</accession>
<keyword evidence="2" id="KW-0472">Membrane</keyword>
<comment type="caution">
    <text evidence="3">The sequence shown here is derived from an EMBL/GenBank/DDBJ whole genome shotgun (WGS) entry which is preliminary data.</text>
</comment>
<organism evidence="3 4">
    <name type="scientific">Lichtheimia corymbifera JMRC:FSU:9682</name>
    <dbReference type="NCBI Taxonomy" id="1263082"/>
    <lineage>
        <taxon>Eukaryota</taxon>
        <taxon>Fungi</taxon>
        <taxon>Fungi incertae sedis</taxon>
        <taxon>Mucoromycota</taxon>
        <taxon>Mucoromycotina</taxon>
        <taxon>Mucoromycetes</taxon>
        <taxon>Mucorales</taxon>
        <taxon>Lichtheimiaceae</taxon>
        <taxon>Lichtheimia</taxon>
    </lineage>
</organism>
<feature type="region of interest" description="Disordered" evidence="1">
    <location>
        <begin position="1"/>
        <end position="70"/>
    </location>
</feature>
<evidence type="ECO:0000313" key="4">
    <source>
        <dbReference type="Proteomes" id="UP000027586"/>
    </source>
</evidence>
<keyword evidence="4" id="KW-1185">Reference proteome</keyword>
<gene>
    <name evidence="3" type="ORF">LCOR_04468.1</name>
</gene>
<protein>
    <submittedName>
        <fullName evidence="3">Uncharacterized protein</fullName>
    </submittedName>
</protein>
<dbReference type="AlphaFoldDB" id="A0A068RSC5"/>
<dbReference type="EMBL" id="CBTN010000016">
    <property type="protein sequence ID" value="CDH53063.1"/>
    <property type="molecule type" value="Genomic_DNA"/>
</dbReference>
<proteinExistence type="predicted"/>
<evidence type="ECO:0000313" key="3">
    <source>
        <dbReference type="EMBL" id="CDH53063.1"/>
    </source>
</evidence>
<dbReference type="Proteomes" id="UP000027586">
    <property type="component" value="Unassembled WGS sequence"/>
</dbReference>
<evidence type="ECO:0000256" key="1">
    <source>
        <dbReference type="SAM" id="MobiDB-lite"/>
    </source>
</evidence>
<feature type="region of interest" description="Disordered" evidence="1">
    <location>
        <begin position="504"/>
        <end position="524"/>
    </location>
</feature>
<sequence>MLSTPSSPRSYGKHKPLIPSSTIFANERSSDDGSFAAHDTKTTPLPPLAMHETESATTKKTKKQPDSYPSLDDEAILESVMDEKSTSEILDVFGERLEQEMDAIEDNEAIQRSRSAEHQETCVRAMYMGAASSNDKHLVFSKVAQTLMLCHDYTPCNVFKERKRHIRRLMAGEESDSTIVDAYEDSGLAIIEADFTWSTGRRKQALPYVRHLQGLSNNNGLSMVDMRDEEEHEEDEEDEEFITFAGKKQIDLCFYFFEDRQYNAVVEEDMATLWEIQKLGVPILPLLTSAAISDEDSGVGVVDRRIQLADMLTLYRVQCVEFPMLLDIGPMPSFATQFKDQPLLILSIDQFIALERRTVLGFLHQQSSIPQDKKEPINECRHHPPHTADNVPSVPTRPNHDRKRRFLKHQTVFWLILMISNVLLSLVFRNIALRQEPPKSFASLALLHDDDNSIIIEIELASSTGTYKTHHNLFACEDGPLATLEIHQDYAKVIPLQVQGDDTHCPSLSQNTSSTTTTATETPETDITTASRWDKIVHTAYFFLQHSPKLLDIMFTKAHA</sequence>
<keyword evidence="2" id="KW-0812">Transmembrane</keyword>
<name>A0A068RSC5_9FUNG</name>
<dbReference type="VEuPathDB" id="FungiDB:LCOR_04468.1"/>